<dbReference type="InterPro" id="IPR043128">
    <property type="entry name" value="Rev_trsase/Diguanyl_cyclase"/>
</dbReference>
<keyword evidence="1" id="KW-0472">Membrane</keyword>
<proteinExistence type="predicted"/>
<dbReference type="InterPro" id="IPR001638">
    <property type="entry name" value="Solute-binding_3/MltF_N"/>
</dbReference>
<dbReference type="GO" id="GO:0005886">
    <property type="term" value="C:plasma membrane"/>
    <property type="evidence" value="ECO:0007669"/>
    <property type="project" value="TreeGrafter"/>
</dbReference>
<dbReference type="NCBIfam" id="TIGR00254">
    <property type="entry name" value="GGDEF"/>
    <property type="match status" value="1"/>
</dbReference>
<dbReference type="InterPro" id="IPR000160">
    <property type="entry name" value="GGDEF_dom"/>
</dbReference>
<evidence type="ECO:0000313" key="3">
    <source>
        <dbReference type="EMBL" id="MBC8587810.1"/>
    </source>
</evidence>
<dbReference type="Gene3D" id="3.40.190.10">
    <property type="entry name" value="Periplasmic binding protein-like II"/>
    <property type="match status" value="2"/>
</dbReference>
<keyword evidence="4" id="KW-1185">Reference proteome</keyword>
<dbReference type="SUPFAM" id="SSF53850">
    <property type="entry name" value="Periplasmic binding protein-like II"/>
    <property type="match status" value="1"/>
</dbReference>
<dbReference type="Pfam" id="PF00990">
    <property type="entry name" value="GGDEF"/>
    <property type="match status" value="1"/>
</dbReference>
<evidence type="ECO:0000313" key="4">
    <source>
        <dbReference type="Proteomes" id="UP000601171"/>
    </source>
</evidence>
<dbReference type="SMART" id="SM00062">
    <property type="entry name" value="PBPb"/>
    <property type="match status" value="1"/>
</dbReference>
<accession>A0A926ESP1</accession>
<dbReference type="RefSeq" id="WP_262429258.1">
    <property type="nucleotide sequence ID" value="NZ_JACRTG010000016.1"/>
</dbReference>
<dbReference type="PANTHER" id="PTHR45138:SF9">
    <property type="entry name" value="DIGUANYLATE CYCLASE DGCM-RELATED"/>
    <property type="match status" value="1"/>
</dbReference>
<protein>
    <submittedName>
        <fullName evidence="3">GGDEF domain-containing protein</fullName>
    </submittedName>
</protein>
<dbReference type="GO" id="GO:0052621">
    <property type="term" value="F:diguanylate cyclase activity"/>
    <property type="evidence" value="ECO:0007669"/>
    <property type="project" value="TreeGrafter"/>
</dbReference>
<dbReference type="CDD" id="cd01949">
    <property type="entry name" value="GGDEF"/>
    <property type="match status" value="1"/>
</dbReference>
<keyword evidence="1" id="KW-0812">Transmembrane</keyword>
<dbReference type="AlphaFoldDB" id="A0A926ESP1"/>
<dbReference type="InterPro" id="IPR050469">
    <property type="entry name" value="Diguanylate_Cyclase"/>
</dbReference>
<dbReference type="SUPFAM" id="SSF55073">
    <property type="entry name" value="Nucleotide cyclase"/>
    <property type="match status" value="1"/>
</dbReference>
<feature type="domain" description="GGDEF" evidence="2">
    <location>
        <begin position="440"/>
        <end position="568"/>
    </location>
</feature>
<evidence type="ECO:0000259" key="2">
    <source>
        <dbReference type="PROSITE" id="PS50887"/>
    </source>
</evidence>
<dbReference type="Proteomes" id="UP000601171">
    <property type="component" value="Unassembled WGS sequence"/>
</dbReference>
<keyword evidence="1" id="KW-1133">Transmembrane helix</keyword>
<feature type="transmembrane region" description="Helical" evidence="1">
    <location>
        <begin position="269"/>
        <end position="290"/>
    </location>
</feature>
<dbReference type="GO" id="GO:0043709">
    <property type="term" value="P:cell adhesion involved in single-species biofilm formation"/>
    <property type="evidence" value="ECO:0007669"/>
    <property type="project" value="TreeGrafter"/>
</dbReference>
<dbReference type="PANTHER" id="PTHR45138">
    <property type="entry name" value="REGULATORY COMPONENTS OF SENSORY TRANSDUCTION SYSTEM"/>
    <property type="match status" value="1"/>
</dbReference>
<dbReference type="EMBL" id="JACRTG010000016">
    <property type="protein sequence ID" value="MBC8587810.1"/>
    <property type="molecule type" value="Genomic_DNA"/>
</dbReference>
<name>A0A926ESP1_9FIRM</name>
<comment type="caution">
    <text evidence="3">The sequence shown here is derived from an EMBL/GenBank/DDBJ whole genome shotgun (WGS) entry which is preliminary data.</text>
</comment>
<dbReference type="GO" id="GO:1902201">
    <property type="term" value="P:negative regulation of bacterial-type flagellum-dependent cell motility"/>
    <property type="evidence" value="ECO:0007669"/>
    <property type="project" value="TreeGrafter"/>
</dbReference>
<dbReference type="PROSITE" id="PS50887">
    <property type="entry name" value="GGDEF"/>
    <property type="match status" value="1"/>
</dbReference>
<evidence type="ECO:0000256" key="1">
    <source>
        <dbReference type="SAM" id="Phobius"/>
    </source>
</evidence>
<gene>
    <name evidence="3" type="ORF">H8707_06125</name>
</gene>
<dbReference type="Gene3D" id="3.30.70.270">
    <property type="match status" value="1"/>
</dbReference>
<organism evidence="3 4">
    <name type="scientific">Paratissierella segnis</name>
    <dbReference type="NCBI Taxonomy" id="2763679"/>
    <lineage>
        <taxon>Bacteria</taxon>
        <taxon>Bacillati</taxon>
        <taxon>Bacillota</taxon>
        <taxon>Tissierellia</taxon>
        <taxon>Tissierellales</taxon>
        <taxon>Tissierellaceae</taxon>
        <taxon>Paratissierella</taxon>
    </lineage>
</organism>
<dbReference type="InterPro" id="IPR029787">
    <property type="entry name" value="Nucleotide_cyclase"/>
</dbReference>
<dbReference type="SMART" id="SM00267">
    <property type="entry name" value="GGDEF"/>
    <property type="match status" value="1"/>
</dbReference>
<sequence length="574" mass="64849">MKYSLRKNKSIIFIISFLFILGTAFPTEAMEFLTEEEKAYIADRTVIKAAFMQGAAPISFVNSNNEVSGISKRVLDEVSSMTGLVFKYTLCGSAEEITSDTDIVCAIPKNYAPKNMKLSKPFLKSETILYINSSVDPDSLDDKIYAAIGGSDLPNRIKEENTIYFNTREDCLDAVEKGKADYGYGNAYSVAYYSIQNNYKNIVTIPMEMEPREYCVGFLNDDEMLFSIINKAMSLIDEARLQTLILDVASNIERKITLNMVMDAYGKEIIAIIGVTIIILLYSVISNIRANKRLSIENKRYEVLSIISNEFLYEYNMKSKRLILSENCTQLFGKGEVFYEADAILKNFLSNNEILDISDIIRLPLINGEMGVFKLISLSIYNSFGKTDTIIGKLIDISTEVAEKEKLLTRSQIDGLSGLYNSSTTKEYIIERINSRESNVIDAFILMDCDDFKEINDTHGHLAGDKFLEYLGRTLEQTFRKTDIIGRIGGDEFCVYLKNVSSIEVVKEKCNEVNLQLKEFSEEENVSVSIGVVLVNDNVSYETMFKQADDALYQAKRNGKGQFSYNCLYRSDKG</sequence>
<reference evidence="3" key="1">
    <citation type="submission" date="2020-08" db="EMBL/GenBank/DDBJ databases">
        <title>Genome public.</title>
        <authorList>
            <person name="Liu C."/>
            <person name="Sun Q."/>
        </authorList>
    </citation>
    <scope>NUCLEOTIDE SEQUENCE</scope>
    <source>
        <strain evidence="3">BX21</strain>
    </source>
</reference>